<protein>
    <recommendedName>
        <fullName evidence="3">Glycosyl transferase family 1 domain-containing protein</fullName>
    </recommendedName>
</protein>
<dbReference type="SUPFAM" id="SSF53756">
    <property type="entry name" value="UDP-Glycosyltransferase/glycogen phosphorylase"/>
    <property type="match status" value="1"/>
</dbReference>
<evidence type="ECO:0000313" key="1">
    <source>
        <dbReference type="EMBL" id="MED5015715.1"/>
    </source>
</evidence>
<name>A0ABU6PLH1_9BACL</name>
<proteinExistence type="predicted"/>
<comment type="caution">
    <text evidence="1">The sequence shown here is derived from an EMBL/GenBank/DDBJ whole genome shotgun (WGS) entry which is preliminary data.</text>
</comment>
<dbReference type="Gene3D" id="3.40.50.2000">
    <property type="entry name" value="Glycogen Phosphorylase B"/>
    <property type="match status" value="2"/>
</dbReference>
<dbReference type="RefSeq" id="WP_328274369.1">
    <property type="nucleotide sequence ID" value="NZ_JARTLD010000001.1"/>
</dbReference>
<accession>A0ABU6PLH1</accession>
<evidence type="ECO:0008006" key="3">
    <source>
        <dbReference type="Google" id="ProtNLM"/>
    </source>
</evidence>
<dbReference type="Proteomes" id="UP001343257">
    <property type="component" value="Unassembled WGS sequence"/>
</dbReference>
<evidence type="ECO:0000313" key="2">
    <source>
        <dbReference type="Proteomes" id="UP001343257"/>
    </source>
</evidence>
<gene>
    <name evidence="1" type="ORF">P9847_00170</name>
</gene>
<organism evidence="1 2">
    <name type="scientific">Paenibacillus chibensis</name>
    <dbReference type="NCBI Taxonomy" id="59846"/>
    <lineage>
        <taxon>Bacteria</taxon>
        <taxon>Bacillati</taxon>
        <taxon>Bacillota</taxon>
        <taxon>Bacilli</taxon>
        <taxon>Bacillales</taxon>
        <taxon>Paenibacillaceae</taxon>
        <taxon>Paenibacillus</taxon>
    </lineage>
</organism>
<keyword evidence="2" id="KW-1185">Reference proteome</keyword>
<dbReference type="EMBL" id="JARTLD010000001">
    <property type="protein sequence ID" value="MED5015715.1"/>
    <property type="molecule type" value="Genomic_DNA"/>
</dbReference>
<sequence>MKETLIVISDYVEGEPVVASVRFAGLMPYFQERYELIVVNDEKYGRHASTYADTNYKYATVDSILTQTMHGNAGGGARGHLGRMAENLLRHPWTLSAWRNYKYSKFKFDRMNAPLYGKLDALIAGREIAGVFVTVPDVYALYILDYIKRKSPCVQAVVEIRDIIDHDIGQGNPRYVYRQAEQMVSKLADGIIAVSRGIHQHYRMRNPQLPMRLITNGYDEHLFEDGAGQRSERKADHLALVHIGSIYKGRSVGALVEGLGIYCRESGMSVTLHIAGLLDRQGLEDIDRTRPSGTGVEVRIHGSMEHEQAVQLLRTADAAVILTHPSGSDYAIPGKTFEYIGACKPILAVTQDGELTDLVQGKYGECARHAGEDVARALARLMRGSYDFSDRGKYSRALQAEHILEFLEHITLDGGAPISKEG</sequence>
<reference evidence="1 2" key="1">
    <citation type="submission" date="2023-03" db="EMBL/GenBank/DDBJ databases">
        <title>Bacillus Genome Sequencing.</title>
        <authorList>
            <person name="Dunlap C."/>
        </authorList>
    </citation>
    <scope>NUCLEOTIDE SEQUENCE [LARGE SCALE GENOMIC DNA]</scope>
    <source>
        <strain evidence="1 2">NRS-52</strain>
    </source>
</reference>